<dbReference type="PROSITE" id="PS50110">
    <property type="entry name" value="RESPONSE_REGULATORY"/>
    <property type="match status" value="1"/>
</dbReference>
<evidence type="ECO:0000313" key="8">
    <source>
        <dbReference type="EMBL" id="KAG5549024.1"/>
    </source>
</evidence>
<evidence type="ECO:0000256" key="5">
    <source>
        <dbReference type="SAM" id="Phobius"/>
    </source>
</evidence>
<dbReference type="SUPFAM" id="SSF55874">
    <property type="entry name" value="ATPase domain of HSP90 chaperone/DNA topoisomerase II/histidine kinase"/>
    <property type="match status" value="1"/>
</dbReference>
<dbReference type="Pfam" id="PF00072">
    <property type="entry name" value="Response_reg"/>
    <property type="match status" value="1"/>
</dbReference>
<dbReference type="Proteomes" id="UP000823749">
    <property type="component" value="Chromosome 5"/>
</dbReference>
<dbReference type="SMART" id="SM00448">
    <property type="entry name" value="REC"/>
    <property type="match status" value="1"/>
</dbReference>
<dbReference type="Gene3D" id="1.10.287.130">
    <property type="match status" value="1"/>
</dbReference>
<dbReference type="InterPro" id="IPR005467">
    <property type="entry name" value="His_kinase_dom"/>
</dbReference>
<dbReference type="SMART" id="SM00388">
    <property type="entry name" value="HisKA"/>
    <property type="match status" value="1"/>
</dbReference>
<dbReference type="EMBL" id="JACTNZ010000005">
    <property type="protein sequence ID" value="KAG5549024.1"/>
    <property type="molecule type" value="Genomic_DNA"/>
</dbReference>
<evidence type="ECO:0000256" key="2">
    <source>
        <dbReference type="ARBA" id="ARBA00012438"/>
    </source>
</evidence>
<dbReference type="SUPFAM" id="SSF47384">
    <property type="entry name" value="Homodimeric domain of signal transducing histidine kinase"/>
    <property type="match status" value="1"/>
</dbReference>
<comment type="catalytic activity">
    <reaction evidence="1">
        <text>ATP + protein L-histidine = ADP + protein N-phospho-L-histidine.</text>
        <dbReference type="EC" id="2.7.13.3"/>
    </reaction>
</comment>
<sequence>MACDLLTTSCMTQGISSFVISKLYFTIKQIEHGVTLESNQLRKKSFSEIENTARLLLPLNSSASNLARALSSYLNGIQLSFDAIQTKASFVAPTMFLALSTIPNLSQVSYIGPDGLMFSFYNDEGQTLAVFSNNSFSSTYYTQPVNRDTGKLYGAAISSKFMSKFNTNWYQNFSKLRTGHSSFGIGWNKAQDLLFSSTAAMDGRGVISIGVPVNVFTDFFTGIDFLGGDFHLAANDGHVLVETKLPDTKIFVQNGTVSLYGKNMDGVITNRNKSCKLFDGEGCHFNAKIRGIKHVFYCSPVEIAEVPSVYVLSFPTEGLESLVHEKSNLALTLLVLMFVVVLISLCIFMTLIIRAARREMFLCAALIKQMEATQQAERKSMNKSRAFATASHDIRSCLAGITGWIDPCLEQATPHSDLANNLSLMKTCAADLHGILNSVLDISKIEAGKMQLEEEEFDLTKLLEDVVNMYYPDGMNKGVDVVLDPCDGSIFKFCLVKGDRGKLKQILCNLIHNAVKFTSEGHVSVRAIVKKPGKEDAIIASNRNGILKCFSRLCDRNNGSFSGLEEIQTLRQNPNCMEFVFEVDDTGKGVPKENQKSVFENFVQVKESPHRHEGCGLGLGIVQSLVRLMGGEIKIMDKEHGERGTCFQFNIFLAVNLQESEDYNTSDRISTDFHHKLGLHRWSPTPKSEGSHVVLLITGEERRKISKKFIENLGIKVSIAKQEREICQLLQRLKRKLDCSRFSSLESSLEKNELCMLDYLSKSASSNSNSAGIDGFSGIHDPSSRKSNSKHLPTFILIVVDACAGPFSKLNSVVANLKKETQNIQCKVVWLDNPFIHAKSPEKNRPSLPCDHTLSKPFHGSSIRRVLGLLPEYGGIYQCSSTISTEATQETQCAVHSSTMSESTLSGKRVLVVEDVEILCKLATTSLRKLGAIVDVCVNGKEAFDRVCKVLGDQRSEGQALPYDYIFMDCEMPIMNGYEATKLIRMEEQHYGIHIPIIALTAHAMAEDASKTMRAGMDFHLTKPLQEDTLLDAIRCIEMK</sequence>
<organism evidence="8 9">
    <name type="scientific">Rhododendron griersonianum</name>
    <dbReference type="NCBI Taxonomy" id="479676"/>
    <lineage>
        <taxon>Eukaryota</taxon>
        <taxon>Viridiplantae</taxon>
        <taxon>Streptophyta</taxon>
        <taxon>Embryophyta</taxon>
        <taxon>Tracheophyta</taxon>
        <taxon>Spermatophyta</taxon>
        <taxon>Magnoliopsida</taxon>
        <taxon>eudicotyledons</taxon>
        <taxon>Gunneridae</taxon>
        <taxon>Pentapetalae</taxon>
        <taxon>asterids</taxon>
        <taxon>Ericales</taxon>
        <taxon>Ericaceae</taxon>
        <taxon>Ericoideae</taxon>
        <taxon>Rhodoreae</taxon>
        <taxon>Rhododendron</taxon>
    </lineage>
</organism>
<comment type="caution">
    <text evidence="8">The sequence shown here is derived from an EMBL/GenBank/DDBJ whole genome shotgun (WGS) entry which is preliminary data.</text>
</comment>
<dbReference type="InterPro" id="IPR036890">
    <property type="entry name" value="HATPase_C_sf"/>
</dbReference>
<dbReference type="Gene3D" id="3.30.565.10">
    <property type="entry name" value="Histidine kinase-like ATPase, C-terminal domain"/>
    <property type="match status" value="1"/>
</dbReference>
<dbReference type="InterPro" id="IPR036097">
    <property type="entry name" value="HisK_dim/P_sf"/>
</dbReference>
<feature type="modified residue" description="4-aspartylphosphate" evidence="4">
    <location>
        <position position="969"/>
    </location>
</feature>
<dbReference type="CDD" id="cd00082">
    <property type="entry name" value="HisKA"/>
    <property type="match status" value="1"/>
</dbReference>
<name>A0AAV6K9I1_9ERIC</name>
<dbReference type="PANTHER" id="PTHR43719:SF50">
    <property type="entry name" value="HISTIDINE KINASE CKI1-LIKE ISOFORM X1"/>
    <property type="match status" value="1"/>
</dbReference>
<dbReference type="InterPro" id="IPR001789">
    <property type="entry name" value="Sig_transdc_resp-reg_receiver"/>
</dbReference>
<gene>
    <name evidence="8" type="ORF">RHGRI_014411</name>
</gene>
<reference evidence="8" key="1">
    <citation type="submission" date="2020-08" db="EMBL/GenBank/DDBJ databases">
        <title>Plant Genome Project.</title>
        <authorList>
            <person name="Zhang R.-G."/>
        </authorList>
    </citation>
    <scope>NUCLEOTIDE SEQUENCE</scope>
    <source>
        <strain evidence="8">WSP0</strain>
        <tissue evidence="8">Leaf</tissue>
    </source>
</reference>
<evidence type="ECO:0000256" key="1">
    <source>
        <dbReference type="ARBA" id="ARBA00000085"/>
    </source>
</evidence>
<feature type="domain" description="Response regulatory" evidence="7">
    <location>
        <begin position="909"/>
        <end position="1038"/>
    </location>
</feature>
<evidence type="ECO:0000313" key="9">
    <source>
        <dbReference type="Proteomes" id="UP000823749"/>
    </source>
</evidence>
<evidence type="ECO:0000259" key="6">
    <source>
        <dbReference type="PROSITE" id="PS50109"/>
    </source>
</evidence>
<accession>A0AAV6K9I1</accession>
<dbReference type="AlphaFoldDB" id="A0AAV6K9I1"/>
<protein>
    <recommendedName>
        <fullName evidence="2">histidine kinase</fullName>
        <ecNumber evidence="2">2.7.13.3</ecNumber>
    </recommendedName>
</protein>
<dbReference type="InterPro" id="IPR011006">
    <property type="entry name" value="CheY-like_superfamily"/>
</dbReference>
<feature type="domain" description="Histidine kinase" evidence="6">
    <location>
        <begin position="389"/>
        <end position="655"/>
    </location>
</feature>
<evidence type="ECO:0000256" key="4">
    <source>
        <dbReference type="PROSITE-ProRule" id="PRU00169"/>
    </source>
</evidence>
<dbReference type="PRINTS" id="PR00344">
    <property type="entry name" value="BCTRLSENSOR"/>
</dbReference>
<keyword evidence="5" id="KW-0472">Membrane</keyword>
<dbReference type="SMART" id="SM00387">
    <property type="entry name" value="HATPase_c"/>
    <property type="match status" value="1"/>
</dbReference>
<dbReference type="PANTHER" id="PTHR43719">
    <property type="entry name" value="TWO-COMPONENT HISTIDINE KINASE"/>
    <property type="match status" value="1"/>
</dbReference>
<evidence type="ECO:0000259" key="7">
    <source>
        <dbReference type="PROSITE" id="PS50110"/>
    </source>
</evidence>
<dbReference type="Pfam" id="PF02518">
    <property type="entry name" value="HATPase_c"/>
    <property type="match status" value="1"/>
</dbReference>
<dbReference type="Gene3D" id="3.40.50.2300">
    <property type="match status" value="1"/>
</dbReference>
<dbReference type="PROSITE" id="PS50109">
    <property type="entry name" value="HIS_KIN"/>
    <property type="match status" value="1"/>
</dbReference>
<dbReference type="InterPro" id="IPR003594">
    <property type="entry name" value="HATPase_dom"/>
</dbReference>
<dbReference type="SUPFAM" id="SSF52172">
    <property type="entry name" value="CheY-like"/>
    <property type="match status" value="1"/>
</dbReference>
<keyword evidence="9" id="KW-1185">Reference proteome</keyword>
<dbReference type="InterPro" id="IPR050956">
    <property type="entry name" value="2C_system_His_kinase"/>
</dbReference>
<dbReference type="InterPro" id="IPR003661">
    <property type="entry name" value="HisK_dim/P_dom"/>
</dbReference>
<proteinExistence type="predicted"/>
<keyword evidence="5" id="KW-0812">Transmembrane</keyword>
<feature type="transmembrane region" description="Helical" evidence="5">
    <location>
        <begin position="329"/>
        <end position="353"/>
    </location>
</feature>
<dbReference type="Pfam" id="PF00512">
    <property type="entry name" value="HisKA"/>
    <property type="match status" value="1"/>
</dbReference>
<dbReference type="CDD" id="cd17546">
    <property type="entry name" value="REC_hyHK_CKI1_RcsC-like"/>
    <property type="match status" value="1"/>
</dbReference>
<keyword evidence="3 4" id="KW-0597">Phosphoprotein</keyword>
<keyword evidence="5" id="KW-1133">Transmembrane helix</keyword>
<dbReference type="InterPro" id="IPR004358">
    <property type="entry name" value="Sig_transdc_His_kin-like_C"/>
</dbReference>
<dbReference type="EC" id="2.7.13.3" evidence="2"/>
<dbReference type="GO" id="GO:0000155">
    <property type="term" value="F:phosphorelay sensor kinase activity"/>
    <property type="evidence" value="ECO:0007669"/>
    <property type="project" value="InterPro"/>
</dbReference>
<evidence type="ECO:0000256" key="3">
    <source>
        <dbReference type="ARBA" id="ARBA00022553"/>
    </source>
</evidence>